<comment type="caution">
    <text evidence="3">The sequence shown here is derived from an EMBL/GenBank/DDBJ whole genome shotgun (WGS) entry which is preliminary data.</text>
</comment>
<protein>
    <recommendedName>
        <fullName evidence="5">Protein LLP homolog</fullName>
    </recommendedName>
</protein>
<dbReference type="GO" id="GO:0097484">
    <property type="term" value="P:dendrite extension"/>
    <property type="evidence" value="ECO:0007669"/>
    <property type="project" value="TreeGrafter"/>
</dbReference>
<dbReference type="OrthoDB" id="6257894at2759"/>
<dbReference type="PANTHER" id="PTHR34253:SF1">
    <property type="entry name" value="PROTEIN LLP HOMOLOG"/>
    <property type="match status" value="1"/>
</dbReference>
<feature type="compositionally biased region" description="Basic residues" evidence="2">
    <location>
        <begin position="126"/>
        <end position="141"/>
    </location>
</feature>
<dbReference type="Pfam" id="PF10169">
    <property type="entry name" value="LLPH"/>
    <property type="match status" value="1"/>
</dbReference>
<dbReference type="GO" id="GO:0003723">
    <property type="term" value="F:RNA binding"/>
    <property type="evidence" value="ECO:0007669"/>
    <property type="project" value="TreeGrafter"/>
</dbReference>
<dbReference type="InterPro" id="IPR018784">
    <property type="entry name" value="LLPH-like"/>
</dbReference>
<dbReference type="GO" id="GO:0005730">
    <property type="term" value="C:nucleolus"/>
    <property type="evidence" value="ECO:0007669"/>
    <property type="project" value="TreeGrafter"/>
</dbReference>
<proteinExistence type="inferred from homology"/>
<feature type="compositionally biased region" description="Acidic residues" evidence="2">
    <location>
        <begin position="80"/>
        <end position="91"/>
    </location>
</feature>
<dbReference type="PANTHER" id="PTHR34253">
    <property type="entry name" value="PROTEIN LLP HOMOLOG"/>
    <property type="match status" value="1"/>
</dbReference>
<evidence type="ECO:0000313" key="3">
    <source>
        <dbReference type="EMBL" id="CAH0108924.1"/>
    </source>
</evidence>
<dbReference type="EMBL" id="CAKKLH010000289">
    <property type="protein sequence ID" value="CAH0108924.1"/>
    <property type="molecule type" value="Genomic_DNA"/>
</dbReference>
<dbReference type="GO" id="GO:0001099">
    <property type="term" value="F:basal RNA polymerase II transcription machinery binding"/>
    <property type="evidence" value="ECO:0007669"/>
    <property type="project" value="TreeGrafter"/>
</dbReference>
<evidence type="ECO:0000313" key="4">
    <source>
        <dbReference type="Proteomes" id="UP000789390"/>
    </source>
</evidence>
<evidence type="ECO:0008006" key="5">
    <source>
        <dbReference type="Google" id="ProtNLM"/>
    </source>
</evidence>
<accession>A0A8J2RUY7</accession>
<evidence type="ECO:0000256" key="1">
    <source>
        <dbReference type="ARBA" id="ARBA00034118"/>
    </source>
</evidence>
<dbReference type="Proteomes" id="UP000789390">
    <property type="component" value="Unassembled WGS sequence"/>
</dbReference>
<dbReference type="AlphaFoldDB" id="A0A8J2RUY7"/>
<reference evidence="3" key="1">
    <citation type="submission" date="2021-11" db="EMBL/GenBank/DDBJ databases">
        <authorList>
            <person name="Schell T."/>
        </authorList>
    </citation>
    <scope>NUCLEOTIDE SEQUENCE</scope>
    <source>
        <strain evidence="3">M5</strain>
    </source>
</reference>
<feature type="compositionally biased region" description="Basic residues" evidence="2">
    <location>
        <begin position="149"/>
        <end position="158"/>
    </location>
</feature>
<organism evidence="3 4">
    <name type="scientific">Daphnia galeata</name>
    <dbReference type="NCBI Taxonomy" id="27404"/>
    <lineage>
        <taxon>Eukaryota</taxon>
        <taxon>Metazoa</taxon>
        <taxon>Ecdysozoa</taxon>
        <taxon>Arthropoda</taxon>
        <taxon>Crustacea</taxon>
        <taxon>Branchiopoda</taxon>
        <taxon>Diplostraca</taxon>
        <taxon>Cladocera</taxon>
        <taxon>Anomopoda</taxon>
        <taxon>Daphniidae</taxon>
        <taxon>Daphnia</taxon>
    </lineage>
</organism>
<name>A0A8J2RUY7_9CRUS</name>
<feature type="region of interest" description="Disordered" evidence="2">
    <location>
        <begin position="48"/>
        <end position="158"/>
    </location>
</feature>
<keyword evidence="4" id="KW-1185">Reference proteome</keyword>
<evidence type="ECO:0000256" key="2">
    <source>
        <dbReference type="SAM" id="MobiDB-lite"/>
    </source>
</evidence>
<sequence>MAKSLRSKWKRKMRAIKREKMDVKVLDRMNKMLVASAAEQKLDAQEEKLKQHKLKKLKAGDDEETIEAPPAELPTCESPSESEEDSMDVDSESVTTEGGTSRKLRKPNTKTMRNEKNQFPVWMSSKKIKYHKRLTKKSAKRNTKEAKKTKQWKRACSL</sequence>
<gene>
    <name evidence="3" type="ORF">DGAL_LOCUS12381</name>
</gene>
<comment type="similarity">
    <text evidence="1">Belongs to the learning-associated protein family.</text>
</comment>